<dbReference type="Gene3D" id="3.30.250.20">
    <property type="entry name" value="L1 transposable element, C-terminal domain"/>
    <property type="match status" value="1"/>
</dbReference>
<feature type="non-terminal residue" evidence="1">
    <location>
        <position position="235"/>
    </location>
</feature>
<proteinExistence type="predicted"/>
<name>A0A5J5D827_9PERO</name>
<gene>
    <name evidence="1" type="ORF">FQN60_012899</name>
</gene>
<evidence type="ECO:0000313" key="1">
    <source>
        <dbReference type="EMBL" id="KAA8589534.1"/>
    </source>
</evidence>
<sequence>MAAVRQKAADRDTIMKGRKISFYHELSAAVLRKRKEFNEAKQHLRQIFADYSMLFPAKLQVSLNGTKKTFLSPTEALAFGGSAALHAQYWAVWMKKTACSQKPLQNDRAAPLLHLLCKEIPLFSMSGPKHLHTRKKLVVGAEECAWLGIPLPNSFPTPLTAQVTGQAWQCTRESEGSEVRGRGQGWVWGGVTHRLFAWDRWGLQSFPSLFLTPNREEGWNQPEAGVMIDDTPSLV</sequence>
<evidence type="ECO:0000313" key="2">
    <source>
        <dbReference type="Proteomes" id="UP000327493"/>
    </source>
</evidence>
<comment type="caution">
    <text evidence="1">The sequence shown here is derived from an EMBL/GenBank/DDBJ whole genome shotgun (WGS) entry which is preliminary data.</text>
</comment>
<organism evidence="1 2">
    <name type="scientific">Etheostoma spectabile</name>
    <name type="common">orangethroat darter</name>
    <dbReference type="NCBI Taxonomy" id="54343"/>
    <lineage>
        <taxon>Eukaryota</taxon>
        <taxon>Metazoa</taxon>
        <taxon>Chordata</taxon>
        <taxon>Craniata</taxon>
        <taxon>Vertebrata</taxon>
        <taxon>Euteleostomi</taxon>
        <taxon>Actinopterygii</taxon>
        <taxon>Neopterygii</taxon>
        <taxon>Teleostei</taxon>
        <taxon>Neoteleostei</taxon>
        <taxon>Acanthomorphata</taxon>
        <taxon>Eupercaria</taxon>
        <taxon>Perciformes</taxon>
        <taxon>Percoidei</taxon>
        <taxon>Percidae</taxon>
        <taxon>Etheostomatinae</taxon>
        <taxon>Etheostoma</taxon>
    </lineage>
</organism>
<dbReference type="Proteomes" id="UP000327493">
    <property type="component" value="Chromosome 9"/>
</dbReference>
<reference evidence="1 2" key="1">
    <citation type="submission" date="2019-08" db="EMBL/GenBank/DDBJ databases">
        <title>A chromosome-level genome assembly, high-density linkage maps, and genome scans reveal the genomic architecture of hybrid incompatibilities underlying speciation via character displacement in darters (Percidae: Etheostominae).</title>
        <authorList>
            <person name="Moran R.L."/>
            <person name="Catchen J.M."/>
            <person name="Fuller R.C."/>
        </authorList>
    </citation>
    <scope>NUCLEOTIDE SEQUENCE [LARGE SCALE GENOMIC DNA]</scope>
    <source>
        <strain evidence="1">EspeVRDwgs_2016</strain>
        <tissue evidence="1">Muscle</tissue>
    </source>
</reference>
<protein>
    <submittedName>
        <fullName evidence="1">Uncharacterized protein</fullName>
    </submittedName>
</protein>
<dbReference type="InterPro" id="IPR042566">
    <property type="entry name" value="L1_C"/>
</dbReference>
<keyword evidence="2" id="KW-1185">Reference proteome</keyword>
<dbReference type="AlphaFoldDB" id="A0A5J5D827"/>
<accession>A0A5J5D827</accession>
<dbReference type="EMBL" id="VOFY01000009">
    <property type="protein sequence ID" value="KAA8589534.1"/>
    <property type="molecule type" value="Genomic_DNA"/>
</dbReference>